<protein>
    <submittedName>
        <fullName evidence="1">Uncharacterized protein</fullName>
    </submittedName>
</protein>
<name>A0A1G5X198_9BACT</name>
<accession>A0A1G5X198</accession>
<dbReference type="Proteomes" id="UP000198756">
    <property type="component" value="Unassembled WGS sequence"/>
</dbReference>
<keyword evidence="2" id="KW-1185">Reference proteome</keyword>
<organism evidence="1 2">
    <name type="scientific">Algoriphagus alkaliphilus</name>
    <dbReference type="NCBI Taxonomy" id="279824"/>
    <lineage>
        <taxon>Bacteria</taxon>
        <taxon>Pseudomonadati</taxon>
        <taxon>Bacteroidota</taxon>
        <taxon>Cytophagia</taxon>
        <taxon>Cytophagales</taxon>
        <taxon>Cyclobacteriaceae</taxon>
        <taxon>Algoriphagus</taxon>
    </lineage>
</organism>
<gene>
    <name evidence="1" type="ORF">SAMN03080617_01501</name>
</gene>
<proteinExistence type="predicted"/>
<dbReference type="RefSeq" id="WP_092729320.1">
    <property type="nucleotide sequence ID" value="NZ_FMXE01000008.1"/>
</dbReference>
<dbReference type="STRING" id="279824.SAMN03080617_01501"/>
<sequence>MPSIHILPAATLHFLEYEIRHSLKGIDRLDWDDNWKFEQTSWTYQLVQLMILMAQGKVKRLSPVWIEVEDEDYMIEQGLTYWFDVVTIGQLITNLDLADLVQRTPWPYGWDMDPSWDKQFLVLAEKNFQDYPGIHFWDVIFDNKFGPIGHVVIHDDFVTVLDTEKKQIHYQRGPVNVGEVIERYFSHLDFRFCRYVMSDELYLLVSLEMLLGIPAEPWVCN</sequence>
<evidence type="ECO:0000313" key="2">
    <source>
        <dbReference type="Proteomes" id="UP000198756"/>
    </source>
</evidence>
<dbReference type="EMBL" id="FMXE01000008">
    <property type="protein sequence ID" value="SDA64199.1"/>
    <property type="molecule type" value="Genomic_DNA"/>
</dbReference>
<evidence type="ECO:0000313" key="1">
    <source>
        <dbReference type="EMBL" id="SDA64199.1"/>
    </source>
</evidence>
<reference evidence="2" key="1">
    <citation type="submission" date="2016-10" db="EMBL/GenBank/DDBJ databases">
        <authorList>
            <person name="Varghese N."/>
            <person name="Submissions S."/>
        </authorList>
    </citation>
    <scope>NUCLEOTIDE SEQUENCE [LARGE SCALE GENOMIC DNA]</scope>
    <source>
        <strain evidence="2">DSM 22703</strain>
    </source>
</reference>
<dbReference type="AlphaFoldDB" id="A0A1G5X198"/>